<sequence>MLLRVEGEVGILVKGITMAEIIFTIQSFLLNKLTYILGGEIKLDLAEGDTIRKSYKIEGKEYMNLSIDKIWIIENSGFTPEIKNLDLTLELRMCWPDYEHLNGYFRVKVLV</sequence>
<dbReference type="EMBL" id="OK086698">
    <property type="protein sequence ID" value="UNP42125.1"/>
    <property type="molecule type" value="Viral_cRNA"/>
</dbReference>
<proteinExistence type="predicted"/>
<evidence type="ECO:0000313" key="1">
    <source>
        <dbReference type="EMBL" id="UNP42125.1"/>
    </source>
</evidence>
<keyword evidence="2" id="KW-1185">Reference proteome</keyword>
<protein>
    <submittedName>
        <fullName evidence="1">Gamma protein</fullName>
    </submittedName>
</protein>
<dbReference type="KEGG" id="vg:80544374"/>
<dbReference type="GeneID" id="80544374"/>
<accession>A0AAX3A737</accession>
<evidence type="ECO:0000313" key="2">
    <source>
        <dbReference type="Proteomes" id="UP001157422"/>
    </source>
</evidence>
<dbReference type="Proteomes" id="UP001157422">
    <property type="component" value="Segment"/>
</dbReference>
<name>A0AAX3A737_9RHAB</name>
<organism evidence="1 2">
    <name type="scientific">Porcine ephemerovirus 2</name>
    <dbReference type="NCBI Taxonomy" id="2928257"/>
    <lineage>
        <taxon>Viruses</taxon>
        <taxon>Riboviria</taxon>
        <taxon>Orthornavirae</taxon>
        <taxon>Negarnaviricota</taxon>
        <taxon>Haploviricotina</taxon>
        <taxon>Monjiviricetes</taxon>
        <taxon>Mononegavirales</taxon>
        <taxon>Rhabdoviridae</taxon>
        <taxon>Alpharhabdovirinae</taxon>
        <taxon>Ephemerovirus</taxon>
        <taxon>Ephemerovirus guangdong</taxon>
    </lineage>
</organism>
<dbReference type="RefSeq" id="YP_010805473.1">
    <property type="nucleotide sequence ID" value="NC_077154.1"/>
</dbReference>
<reference evidence="1 2" key="1">
    <citation type="journal article" date="2022" name="Infect. Genet. Evol.">
        <title>Identification of two novel ephemeroviruses in pigs infected by classical swine fever virus.</title>
        <authorList>
            <person name="Wu Q."/>
            <person name="Yang Z."/>
            <person name="Lu Z."/>
            <person name="Mi S."/>
            <person name="Feng Y."/>
            <person name="He B."/>
            <person name="Zhu G."/>
            <person name="Gong W."/>
            <person name="Tu C."/>
        </authorList>
    </citation>
    <scope>NUCLEOTIDE SEQUENCE [LARGE SCALE GENOMIC DNA]</scope>
    <source>
        <strain evidence="1">GDMM7</strain>
    </source>
</reference>